<name>A0ABR4Q501_9CEST</name>
<dbReference type="SUPFAM" id="SSF56327">
    <property type="entry name" value="LDH C-terminal domain-like"/>
    <property type="match status" value="1"/>
</dbReference>
<evidence type="ECO:0000313" key="3">
    <source>
        <dbReference type="EMBL" id="KAL5104604.1"/>
    </source>
</evidence>
<evidence type="ECO:0000313" key="4">
    <source>
        <dbReference type="Proteomes" id="UP001651158"/>
    </source>
</evidence>
<evidence type="ECO:0000256" key="2">
    <source>
        <dbReference type="ARBA" id="ARBA00023002"/>
    </source>
</evidence>
<dbReference type="SUPFAM" id="SSF51735">
    <property type="entry name" value="NAD(P)-binding Rossmann-fold domains"/>
    <property type="match status" value="1"/>
</dbReference>
<dbReference type="Gene3D" id="3.90.110.10">
    <property type="entry name" value="Lactate dehydrogenase/glycoside hydrolase, family 4, C-terminal"/>
    <property type="match status" value="1"/>
</dbReference>
<proteinExistence type="inferred from homology"/>
<dbReference type="InterPro" id="IPR010945">
    <property type="entry name" value="Malate_DH_type2"/>
</dbReference>
<comment type="similarity">
    <text evidence="1">Belongs to the LDH/MDH superfamily. MDH type 2 family.</text>
</comment>
<dbReference type="InterPro" id="IPR036291">
    <property type="entry name" value="NAD(P)-bd_dom_sf"/>
</dbReference>
<organism evidence="3 4">
    <name type="scientific">Taenia crassiceps</name>
    <dbReference type="NCBI Taxonomy" id="6207"/>
    <lineage>
        <taxon>Eukaryota</taxon>
        <taxon>Metazoa</taxon>
        <taxon>Spiralia</taxon>
        <taxon>Lophotrochozoa</taxon>
        <taxon>Platyhelminthes</taxon>
        <taxon>Cestoda</taxon>
        <taxon>Eucestoda</taxon>
        <taxon>Cyclophyllidea</taxon>
        <taxon>Taeniidae</taxon>
        <taxon>Taenia</taxon>
    </lineage>
</organism>
<keyword evidence="2" id="KW-0560">Oxidoreductase</keyword>
<protein>
    <submittedName>
        <fullName evidence="3">Malate dehydrogenase cytoplasmic</fullName>
    </submittedName>
</protein>
<keyword evidence="4" id="KW-1185">Reference proteome</keyword>
<dbReference type="InterPro" id="IPR015955">
    <property type="entry name" value="Lactate_DH/Glyco_Ohase_4_C"/>
</dbReference>
<dbReference type="Gene3D" id="3.40.50.720">
    <property type="entry name" value="NAD(P)-binding Rossmann-like Domain"/>
    <property type="match status" value="1"/>
</dbReference>
<evidence type="ECO:0000256" key="1">
    <source>
        <dbReference type="ARBA" id="ARBA00009613"/>
    </source>
</evidence>
<sequence>MDDRTRPQRNMVDAVKVLITAPTRPEAYDLVLFIGQGGMFGRDQPVTIALYDLFAQDSHLQWLVNEALDSGLEPLEDIYATTDPELAFQNVDVMIILDTIEAASYAHKNERLRQCWQIYSRHGEYLDKYGKQTTKIVVAGDPVNTNAFILSKYVPSLPEYCITGLVRMDQNRATFQVANKLNVPTEAVKNVLIWGNAGPGVFVDITHSTVRMENGTIKPAIELINNEHWMKYILQPYVQKLDVNGASKQRRVRGASRFLLRISSHYSRIQRKPQNCGGFDI</sequence>
<reference evidence="3 4" key="1">
    <citation type="journal article" date="2022" name="Front. Cell. Infect. Microbiol.">
        <title>The Genomes of Two Strains of Taenia crassiceps the Animal Model for the Study of Human Cysticercosis.</title>
        <authorList>
            <person name="Bobes R.J."/>
            <person name="Estrada K."/>
            <person name="Rios-Valencia D.G."/>
            <person name="Calderon-Gallegos A."/>
            <person name="de la Torre P."/>
            <person name="Carrero J.C."/>
            <person name="Sanchez-Flores A."/>
            <person name="Laclette J.P."/>
        </authorList>
    </citation>
    <scope>NUCLEOTIDE SEQUENCE [LARGE SCALE GENOMIC DNA]</scope>
    <source>
        <strain evidence="3">WFUcys</strain>
    </source>
</reference>
<dbReference type="PANTHER" id="PTHR23382">
    <property type="entry name" value="MALATE DEHYDROGENASE"/>
    <property type="match status" value="1"/>
</dbReference>
<dbReference type="Proteomes" id="UP001651158">
    <property type="component" value="Unassembled WGS sequence"/>
</dbReference>
<gene>
    <name evidence="3" type="ORF">TcWFU_001668</name>
</gene>
<dbReference type="EMBL" id="JAKROA010000011">
    <property type="protein sequence ID" value="KAL5104604.1"/>
    <property type="molecule type" value="Genomic_DNA"/>
</dbReference>
<accession>A0ABR4Q501</accession>
<comment type="caution">
    <text evidence="3">The sequence shown here is derived from an EMBL/GenBank/DDBJ whole genome shotgun (WGS) entry which is preliminary data.</text>
</comment>